<gene>
    <name evidence="2" type="ORF">DXD09_09595</name>
</gene>
<keyword evidence="1" id="KW-0812">Transmembrane</keyword>
<dbReference type="InterPro" id="IPR021560">
    <property type="entry name" value="DUF3021"/>
</dbReference>
<dbReference type="EMBL" id="QSQR01000011">
    <property type="protein sequence ID" value="RGK44765.1"/>
    <property type="molecule type" value="Genomic_DNA"/>
</dbReference>
<keyword evidence="1" id="KW-1133">Transmembrane helix</keyword>
<keyword evidence="1" id="KW-0472">Membrane</keyword>
<sequence>MKKKIIKRSLLGFPLGITIGYLITILISLGLANGYYSPCVPELISLMGSEINAVILQTILCGILGVGFAASSVIWEIDNWSIVKQTGIYFSIISVIMLPIAYFAYWMEHSAVGFLIYFGIFALIFVVIWIIQFGIGKYNVRKMNEKLFQTNDNGNE</sequence>
<dbReference type="Proteomes" id="UP000260790">
    <property type="component" value="Unassembled WGS sequence"/>
</dbReference>
<dbReference type="RefSeq" id="WP_117643990.1">
    <property type="nucleotide sequence ID" value="NZ_QSQR01000011.1"/>
</dbReference>
<feature type="transmembrane region" description="Helical" evidence="1">
    <location>
        <begin position="87"/>
        <end position="105"/>
    </location>
</feature>
<feature type="transmembrane region" description="Helical" evidence="1">
    <location>
        <begin position="51"/>
        <end position="75"/>
    </location>
</feature>
<accession>A0A8B2Z5Q7</accession>
<organism evidence="2 3">
    <name type="scientific">Ligilactobacillus ruminis</name>
    <dbReference type="NCBI Taxonomy" id="1623"/>
    <lineage>
        <taxon>Bacteria</taxon>
        <taxon>Bacillati</taxon>
        <taxon>Bacillota</taxon>
        <taxon>Bacilli</taxon>
        <taxon>Lactobacillales</taxon>
        <taxon>Lactobacillaceae</taxon>
        <taxon>Ligilactobacillus</taxon>
    </lineage>
</organism>
<proteinExistence type="predicted"/>
<feature type="transmembrane region" description="Helical" evidence="1">
    <location>
        <begin position="111"/>
        <end position="135"/>
    </location>
</feature>
<reference evidence="2 3" key="1">
    <citation type="submission" date="2018-08" db="EMBL/GenBank/DDBJ databases">
        <title>A genome reference for cultivated species of the human gut microbiota.</title>
        <authorList>
            <person name="Zou Y."/>
            <person name="Xue W."/>
            <person name="Luo G."/>
        </authorList>
    </citation>
    <scope>NUCLEOTIDE SEQUENCE [LARGE SCALE GENOMIC DNA]</scope>
    <source>
        <strain evidence="2 3">TF10-9AT</strain>
    </source>
</reference>
<protein>
    <submittedName>
        <fullName evidence="2">DUF3021 domain-containing protein</fullName>
    </submittedName>
</protein>
<evidence type="ECO:0000256" key="1">
    <source>
        <dbReference type="SAM" id="Phobius"/>
    </source>
</evidence>
<dbReference type="Pfam" id="PF11457">
    <property type="entry name" value="DUF3021"/>
    <property type="match status" value="1"/>
</dbReference>
<evidence type="ECO:0000313" key="2">
    <source>
        <dbReference type="EMBL" id="RGK44765.1"/>
    </source>
</evidence>
<feature type="transmembrane region" description="Helical" evidence="1">
    <location>
        <begin position="12"/>
        <end position="31"/>
    </location>
</feature>
<dbReference type="AlphaFoldDB" id="A0A8B2Z5Q7"/>
<evidence type="ECO:0000313" key="3">
    <source>
        <dbReference type="Proteomes" id="UP000260790"/>
    </source>
</evidence>
<name>A0A8B2Z5Q7_9LACO</name>
<comment type="caution">
    <text evidence="2">The sequence shown here is derived from an EMBL/GenBank/DDBJ whole genome shotgun (WGS) entry which is preliminary data.</text>
</comment>